<dbReference type="InterPro" id="IPR013986">
    <property type="entry name" value="DExx_box_DNA_helicase_dom_sf"/>
</dbReference>
<dbReference type="GO" id="GO:0004386">
    <property type="term" value="F:helicase activity"/>
    <property type="evidence" value="ECO:0007669"/>
    <property type="project" value="UniProtKB-KW"/>
</dbReference>
<evidence type="ECO:0000259" key="11">
    <source>
        <dbReference type="PROSITE" id="PS51198"/>
    </source>
</evidence>
<feature type="binding site" evidence="10">
    <location>
        <begin position="22"/>
        <end position="29"/>
    </location>
    <ligand>
        <name>ATP</name>
        <dbReference type="ChEBI" id="CHEBI:30616"/>
    </ligand>
</feature>
<keyword evidence="4 10" id="KW-0347">Helicase</keyword>
<evidence type="ECO:0000256" key="2">
    <source>
        <dbReference type="ARBA" id="ARBA00022741"/>
    </source>
</evidence>
<comment type="caution">
    <text evidence="13">The sequence shown here is derived from an EMBL/GenBank/DDBJ whole genome shotgun (WGS) entry which is preliminary data.</text>
</comment>
<keyword evidence="3 10" id="KW-0378">Hydrolase</keyword>
<dbReference type="Pfam" id="PF13361">
    <property type="entry name" value="UvrD_C"/>
    <property type="match status" value="1"/>
</dbReference>
<dbReference type="Gene3D" id="1.10.10.160">
    <property type="match status" value="1"/>
</dbReference>
<dbReference type="InterPro" id="IPR014016">
    <property type="entry name" value="UvrD-like_ATP-bd"/>
</dbReference>
<comment type="catalytic activity">
    <reaction evidence="9">
        <text>ATP + H2O = ADP + phosphate + H(+)</text>
        <dbReference type="Rhea" id="RHEA:13065"/>
        <dbReference type="ChEBI" id="CHEBI:15377"/>
        <dbReference type="ChEBI" id="CHEBI:15378"/>
        <dbReference type="ChEBI" id="CHEBI:30616"/>
        <dbReference type="ChEBI" id="CHEBI:43474"/>
        <dbReference type="ChEBI" id="CHEBI:456216"/>
        <dbReference type="EC" id="5.6.2.4"/>
    </reaction>
</comment>
<gene>
    <name evidence="13" type="ORF">ACFOND_08965</name>
</gene>
<dbReference type="GO" id="GO:0016787">
    <property type="term" value="F:hydrolase activity"/>
    <property type="evidence" value="ECO:0007669"/>
    <property type="project" value="UniProtKB-KW"/>
</dbReference>
<evidence type="ECO:0000256" key="10">
    <source>
        <dbReference type="PROSITE-ProRule" id="PRU00560"/>
    </source>
</evidence>
<dbReference type="EC" id="5.6.2.4" evidence="8"/>
<feature type="domain" description="UvrD-like helicase ATP-binding" evidence="11">
    <location>
        <begin position="1"/>
        <end position="291"/>
    </location>
</feature>
<dbReference type="RefSeq" id="WP_290279928.1">
    <property type="nucleotide sequence ID" value="NZ_JAUFQI010000001.1"/>
</dbReference>
<dbReference type="SUPFAM" id="SSF52540">
    <property type="entry name" value="P-loop containing nucleoside triphosphate hydrolases"/>
    <property type="match status" value="1"/>
</dbReference>
<keyword evidence="14" id="KW-1185">Reference proteome</keyword>
<evidence type="ECO:0000256" key="4">
    <source>
        <dbReference type="ARBA" id="ARBA00022806"/>
    </source>
</evidence>
<evidence type="ECO:0000256" key="6">
    <source>
        <dbReference type="ARBA" id="ARBA00023235"/>
    </source>
</evidence>
<dbReference type="Gene3D" id="3.40.50.300">
    <property type="entry name" value="P-loop containing nucleotide triphosphate hydrolases"/>
    <property type="match status" value="2"/>
</dbReference>
<comment type="catalytic activity">
    <reaction evidence="7">
        <text>Couples ATP hydrolysis with the unwinding of duplex DNA by translocating in the 3'-5' direction.</text>
        <dbReference type="EC" id="5.6.2.4"/>
    </reaction>
</comment>
<comment type="similarity">
    <text evidence="1">Belongs to the helicase family. UvrD subfamily.</text>
</comment>
<evidence type="ECO:0000256" key="3">
    <source>
        <dbReference type="ARBA" id="ARBA00022801"/>
    </source>
</evidence>
<evidence type="ECO:0000256" key="8">
    <source>
        <dbReference type="ARBA" id="ARBA00034808"/>
    </source>
</evidence>
<keyword evidence="2 10" id="KW-0547">Nucleotide-binding</keyword>
<evidence type="ECO:0000256" key="1">
    <source>
        <dbReference type="ARBA" id="ARBA00009922"/>
    </source>
</evidence>
<dbReference type="Proteomes" id="UP001595710">
    <property type="component" value="Unassembled WGS sequence"/>
</dbReference>
<dbReference type="PANTHER" id="PTHR11070">
    <property type="entry name" value="UVRD / RECB / PCRA DNA HELICASE FAMILY MEMBER"/>
    <property type="match status" value="1"/>
</dbReference>
<dbReference type="EMBL" id="JBHRYN010000011">
    <property type="protein sequence ID" value="MFC3701766.1"/>
    <property type="molecule type" value="Genomic_DNA"/>
</dbReference>
<dbReference type="Gene3D" id="1.10.486.10">
    <property type="entry name" value="PCRA, domain 4"/>
    <property type="match status" value="1"/>
</dbReference>
<sequence>MRYTDEQSNIIQHPSGHARIIAVAGSGKTQTLTAYVSARLAAGVSPKRMLILMYNKSAQQDFQRRLIDQSGLPPSQLPNVRTFHSLGFKLCESLVEQGHMPAFDRALLKDSEIEQVLWRILRSIADATLAEDILARKKKWVEPMLSFIEQVKSTLDSPTDVFERSGLPKSCQLFIEAFDHFEDWRAQQQKLSFNDLLYEPALRFKKEPAIASHFAAHMDEIIVDEFQDINPTQQFLLDTLHGNRGQVIVVGDPDQTIYEFRGSRPSLLTHTFSETFANVKDYQLSNTFRFGHEISLLANQVIAGNYQDNHPRTQCFSHDSTPSTTVTALRGVDSAALALTEIKQWAEHRALNEIAVLNRLWSNSVRLELMLLSENIPYQLDHSKVVLERHELKPFRVLFQLASGANTTWNSSVRRAAWQALLTQPFLKIKKSLTDTMMRSLVGHTHKWGQALRNAIPETLSKYQAEQLLERARWIEKAERGKATAYELTVGWVQGTDYYDALKDNAFSVSQVDDQIATVKAFAKFLRQNNWAASDTTEHLAVLLQQKRENTGEGVLISSIHKAKGREWPLVIIPELNGRFYPYEPEHEMASPSSLASERRLLYVAMTRAQERLVLCVPKEDSELPMSPFLPMDFIEGIPKFLEAIKNDQSTVALPRLMHRPSVGHYKESFQSEVTIDWSIGSTIDSLVGQTVSHPKLGIGQIVKESSSRISIHFLTEKKIREFERDIVLPLIKF</sequence>
<keyword evidence="6" id="KW-0413">Isomerase</keyword>
<dbReference type="PROSITE" id="PS51198">
    <property type="entry name" value="UVRD_HELICASE_ATP_BIND"/>
    <property type="match status" value="1"/>
</dbReference>
<dbReference type="InterPro" id="IPR014017">
    <property type="entry name" value="DNA_helicase_UvrD-like_C"/>
</dbReference>
<dbReference type="InterPro" id="IPR000212">
    <property type="entry name" value="DNA_helicase_UvrD/REP"/>
</dbReference>
<dbReference type="Pfam" id="PF00580">
    <property type="entry name" value="UvrD-helicase"/>
    <property type="match status" value="1"/>
</dbReference>
<organism evidence="13 14">
    <name type="scientific">Reinekea marina</name>
    <dbReference type="NCBI Taxonomy" id="1310421"/>
    <lineage>
        <taxon>Bacteria</taxon>
        <taxon>Pseudomonadati</taxon>
        <taxon>Pseudomonadota</taxon>
        <taxon>Gammaproteobacteria</taxon>
        <taxon>Oceanospirillales</taxon>
        <taxon>Saccharospirillaceae</taxon>
        <taxon>Reinekea</taxon>
    </lineage>
</organism>
<protein>
    <recommendedName>
        <fullName evidence="8">DNA 3'-5' helicase</fullName>
        <ecNumber evidence="8">5.6.2.4</ecNumber>
    </recommendedName>
</protein>
<accession>A0ABV7WRB6</accession>
<evidence type="ECO:0000313" key="14">
    <source>
        <dbReference type="Proteomes" id="UP001595710"/>
    </source>
</evidence>
<proteinExistence type="inferred from homology"/>
<evidence type="ECO:0000256" key="5">
    <source>
        <dbReference type="ARBA" id="ARBA00022840"/>
    </source>
</evidence>
<evidence type="ECO:0000313" key="13">
    <source>
        <dbReference type="EMBL" id="MFC3701766.1"/>
    </source>
</evidence>
<evidence type="ECO:0000256" key="9">
    <source>
        <dbReference type="ARBA" id="ARBA00048988"/>
    </source>
</evidence>
<evidence type="ECO:0000259" key="12">
    <source>
        <dbReference type="PROSITE" id="PS51217"/>
    </source>
</evidence>
<dbReference type="CDD" id="cd17932">
    <property type="entry name" value="DEXQc_UvrD"/>
    <property type="match status" value="1"/>
</dbReference>
<dbReference type="PROSITE" id="PS51217">
    <property type="entry name" value="UVRD_HELICASE_CTER"/>
    <property type="match status" value="1"/>
</dbReference>
<dbReference type="InterPro" id="IPR027417">
    <property type="entry name" value="P-loop_NTPase"/>
</dbReference>
<dbReference type="PANTHER" id="PTHR11070:SF30">
    <property type="entry name" value="F-BOX DNA HELICASE 1"/>
    <property type="match status" value="1"/>
</dbReference>
<evidence type="ECO:0000256" key="7">
    <source>
        <dbReference type="ARBA" id="ARBA00034617"/>
    </source>
</evidence>
<keyword evidence="5 10" id="KW-0067">ATP-binding</keyword>
<feature type="domain" description="UvrD-like helicase C-terminal" evidence="12">
    <location>
        <begin position="292"/>
        <end position="565"/>
    </location>
</feature>
<name>A0ABV7WRB6_9GAMM</name>
<reference evidence="14" key="1">
    <citation type="journal article" date="2019" name="Int. J. Syst. Evol. Microbiol.">
        <title>The Global Catalogue of Microorganisms (GCM) 10K type strain sequencing project: providing services to taxonomists for standard genome sequencing and annotation.</title>
        <authorList>
            <consortium name="The Broad Institute Genomics Platform"/>
            <consortium name="The Broad Institute Genome Sequencing Center for Infectious Disease"/>
            <person name="Wu L."/>
            <person name="Ma J."/>
        </authorList>
    </citation>
    <scope>NUCLEOTIDE SEQUENCE [LARGE SCALE GENOMIC DNA]</scope>
    <source>
        <strain evidence="14">CECT 8288</strain>
    </source>
</reference>